<dbReference type="Proteomes" id="UP000554235">
    <property type="component" value="Unassembled WGS sequence"/>
</dbReference>
<evidence type="ECO:0000313" key="1">
    <source>
        <dbReference type="EMBL" id="KAF4460442.1"/>
    </source>
</evidence>
<reference evidence="1 2" key="1">
    <citation type="submission" date="2020-01" db="EMBL/GenBank/DDBJ databases">
        <title>Identification and distribution of gene clusters putatively required for synthesis of sphingolipid metabolism inhibitors in phylogenetically diverse species of the filamentous fungus Fusarium.</title>
        <authorList>
            <person name="Kim H.-S."/>
            <person name="Busman M."/>
            <person name="Brown D.W."/>
            <person name="Divon H."/>
            <person name="Uhlig S."/>
            <person name="Proctor R.H."/>
        </authorList>
    </citation>
    <scope>NUCLEOTIDE SEQUENCE [LARGE SCALE GENOMIC DNA]</scope>
    <source>
        <strain evidence="1 2">NRRL 20459</strain>
    </source>
</reference>
<name>A0A8H4PGW5_9HYPO</name>
<dbReference type="AlphaFoldDB" id="A0A8H4PGW5"/>
<proteinExistence type="predicted"/>
<dbReference type="EMBL" id="JAADYS010001941">
    <property type="protein sequence ID" value="KAF4460442.1"/>
    <property type="molecule type" value="Genomic_DNA"/>
</dbReference>
<comment type="caution">
    <text evidence="1">The sequence shown here is derived from an EMBL/GenBank/DDBJ whole genome shotgun (WGS) entry which is preliminary data.</text>
</comment>
<keyword evidence="2" id="KW-1185">Reference proteome</keyword>
<gene>
    <name evidence="1" type="ORF">FALBO_12776</name>
</gene>
<protein>
    <submittedName>
        <fullName evidence="1">Uncharacterized protein</fullName>
    </submittedName>
</protein>
<accession>A0A8H4PGW5</accession>
<sequence>MTKTTFALKKRIDPSSPPTRFHEAAKLCSKMAEVWVTELSIYENAQIVFTASTAGNLGVHFLSTRTLLPTIQGNMMVYLVWKREDSQFGPGTVTHDPGRAHCPGLHEHHTGMLHFRICLTGNNFTQRPASTESQPTPDANLQLMQNSQLVQALTTNLVILSYPETKLERYVAHQRWPLLRPFVHRPNIYPPALFNSVSPREPRPAEQQPGGILFPVSGMGGARRCSVAESKAAAIVIEALRLSERFVFGCADRCQCRAVQDSQRSQRFGTSLYRQNSTAGDHYDRGLGNSLADDYRGFSARLGYCAELPPLTKLILCVMIQCPSVMLFGVIADLFSFNWTSNSKVIEFLIAILYQDLIPTAGIAHPGHGSTRPPLPIYCYRTRPGVSVHRALTLRDFTHG</sequence>
<evidence type="ECO:0000313" key="2">
    <source>
        <dbReference type="Proteomes" id="UP000554235"/>
    </source>
</evidence>
<organism evidence="1 2">
    <name type="scientific">Fusarium albosuccineum</name>
    <dbReference type="NCBI Taxonomy" id="1237068"/>
    <lineage>
        <taxon>Eukaryota</taxon>
        <taxon>Fungi</taxon>
        <taxon>Dikarya</taxon>
        <taxon>Ascomycota</taxon>
        <taxon>Pezizomycotina</taxon>
        <taxon>Sordariomycetes</taxon>
        <taxon>Hypocreomycetidae</taxon>
        <taxon>Hypocreales</taxon>
        <taxon>Nectriaceae</taxon>
        <taxon>Fusarium</taxon>
        <taxon>Fusarium decemcellulare species complex</taxon>
    </lineage>
</organism>